<dbReference type="InterPro" id="IPR004358">
    <property type="entry name" value="Sig_transdc_His_kin-like_C"/>
</dbReference>
<dbReference type="SMART" id="SM00086">
    <property type="entry name" value="PAC"/>
    <property type="match status" value="1"/>
</dbReference>
<dbReference type="PANTHER" id="PTHR42878:SF15">
    <property type="entry name" value="BACTERIOPHYTOCHROME"/>
    <property type="match status" value="1"/>
</dbReference>
<keyword evidence="12" id="KW-1185">Reference proteome</keyword>
<dbReference type="InterPro" id="IPR003594">
    <property type="entry name" value="HATPase_dom"/>
</dbReference>
<dbReference type="InterPro" id="IPR001610">
    <property type="entry name" value="PAC"/>
</dbReference>
<dbReference type="InterPro" id="IPR035965">
    <property type="entry name" value="PAS-like_dom_sf"/>
</dbReference>
<dbReference type="GO" id="GO:0016740">
    <property type="term" value="F:transferase activity"/>
    <property type="evidence" value="ECO:0007669"/>
    <property type="project" value="UniProtKB-KW"/>
</dbReference>
<evidence type="ECO:0000256" key="3">
    <source>
        <dbReference type="ARBA" id="ARBA00022553"/>
    </source>
</evidence>
<dbReference type="InterPro" id="IPR000014">
    <property type="entry name" value="PAS"/>
</dbReference>
<evidence type="ECO:0000256" key="2">
    <source>
        <dbReference type="ARBA" id="ARBA00012438"/>
    </source>
</evidence>
<dbReference type="CDD" id="cd00130">
    <property type="entry name" value="PAS"/>
    <property type="match status" value="1"/>
</dbReference>
<dbReference type="Pfam" id="PF00512">
    <property type="entry name" value="HisKA"/>
    <property type="match status" value="1"/>
</dbReference>
<protein>
    <recommendedName>
        <fullName evidence="2">histidine kinase</fullName>
        <ecNumber evidence="2">2.7.13.3</ecNumber>
    </recommendedName>
</protein>
<dbReference type="SMART" id="SM00388">
    <property type="entry name" value="HisKA"/>
    <property type="match status" value="1"/>
</dbReference>
<evidence type="ECO:0000259" key="8">
    <source>
        <dbReference type="PROSITE" id="PS50109"/>
    </source>
</evidence>
<proteinExistence type="predicted"/>
<dbReference type="Gene3D" id="1.10.287.130">
    <property type="match status" value="1"/>
</dbReference>
<dbReference type="SUPFAM" id="SSF55785">
    <property type="entry name" value="PYP-like sensor domain (PAS domain)"/>
    <property type="match status" value="1"/>
</dbReference>
<evidence type="ECO:0000256" key="1">
    <source>
        <dbReference type="ARBA" id="ARBA00000085"/>
    </source>
</evidence>
<dbReference type="Pfam" id="PF00989">
    <property type="entry name" value="PAS"/>
    <property type="match status" value="1"/>
</dbReference>
<keyword evidence="5" id="KW-0418">Kinase</keyword>
<dbReference type="InterPro" id="IPR050351">
    <property type="entry name" value="BphY/WalK/GraS-like"/>
</dbReference>
<feature type="domain" description="PAS" evidence="9">
    <location>
        <begin position="28"/>
        <end position="83"/>
    </location>
</feature>
<dbReference type="SUPFAM" id="SSF47384">
    <property type="entry name" value="Homodimeric domain of signal transducing histidine kinase"/>
    <property type="match status" value="1"/>
</dbReference>
<dbReference type="PRINTS" id="PR00344">
    <property type="entry name" value="BCTRLSENSOR"/>
</dbReference>
<dbReference type="InterPro" id="IPR013767">
    <property type="entry name" value="PAS_fold"/>
</dbReference>
<dbReference type="PROSITE" id="PS50113">
    <property type="entry name" value="PAC"/>
    <property type="match status" value="1"/>
</dbReference>
<keyword evidence="4 11" id="KW-0808">Transferase</keyword>
<dbReference type="PROSITE" id="PS50109">
    <property type="entry name" value="HIS_KIN"/>
    <property type="match status" value="1"/>
</dbReference>
<evidence type="ECO:0000256" key="4">
    <source>
        <dbReference type="ARBA" id="ARBA00022679"/>
    </source>
</evidence>
<evidence type="ECO:0000256" key="6">
    <source>
        <dbReference type="ARBA" id="ARBA00023136"/>
    </source>
</evidence>
<keyword evidence="3" id="KW-0597">Phosphoprotein</keyword>
<dbReference type="SUPFAM" id="SSF55874">
    <property type="entry name" value="ATPase domain of HSP90 chaperone/DNA topoisomerase II/histidine kinase"/>
    <property type="match status" value="1"/>
</dbReference>
<evidence type="ECO:0000259" key="10">
    <source>
        <dbReference type="PROSITE" id="PS50113"/>
    </source>
</evidence>
<feature type="region of interest" description="Disordered" evidence="7">
    <location>
        <begin position="358"/>
        <end position="385"/>
    </location>
</feature>
<dbReference type="PANTHER" id="PTHR42878">
    <property type="entry name" value="TWO-COMPONENT HISTIDINE KINASE"/>
    <property type="match status" value="1"/>
</dbReference>
<reference evidence="11 12" key="1">
    <citation type="submission" date="2021-04" db="EMBL/GenBank/DDBJ databases">
        <authorList>
            <person name="Rodrigo-Torres L."/>
            <person name="Arahal R. D."/>
            <person name="Lucena T."/>
        </authorList>
    </citation>
    <scope>NUCLEOTIDE SEQUENCE [LARGE SCALE GENOMIC DNA]</scope>
    <source>
        <strain evidence="11 12">CECT 30171</strain>
    </source>
</reference>
<accession>A0ABN7QSD3</accession>
<comment type="catalytic activity">
    <reaction evidence="1">
        <text>ATP + protein L-histidine = ADP + protein N-phospho-L-histidine.</text>
        <dbReference type="EC" id="2.7.13.3"/>
    </reaction>
</comment>
<dbReference type="PROSITE" id="PS50112">
    <property type="entry name" value="PAS"/>
    <property type="match status" value="1"/>
</dbReference>
<evidence type="ECO:0000313" key="11">
    <source>
        <dbReference type="EMBL" id="CAG4967278.1"/>
    </source>
</evidence>
<dbReference type="SMART" id="SM00387">
    <property type="entry name" value="HATPase_c"/>
    <property type="match status" value="1"/>
</dbReference>
<dbReference type="RefSeq" id="WP_215219063.1">
    <property type="nucleotide sequence ID" value="NZ_OU015430.1"/>
</dbReference>
<dbReference type="InterPro" id="IPR036097">
    <property type="entry name" value="HisK_dim/P_sf"/>
</dbReference>
<keyword evidence="6" id="KW-0472">Membrane</keyword>
<organism evidence="11 12">
    <name type="scientific">Novilysobacter luteus</name>
    <dbReference type="NCBI Taxonomy" id="2822368"/>
    <lineage>
        <taxon>Bacteria</taxon>
        <taxon>Pseudomonadati</taxon>
        <taxon>Pseudomonadota</taxon>
        <taxon>Gammaproteobacteria</taxon>
        <taxon>Lysobacterales</taxon>
        <taxon>Lysobacteraceae</taxon>
        <taxon>Novilysobacter</taxon>
    </lineage>
</organism>
<dbReference type="Proteomes" id="UP000680116">
    <property type="component" value="Chromosome"/>
</dbReference>
<evidence type="ECO:0000256" key="7">
    <source>
        <dbReference type="SAM" id="MobiDB-lite"/>
    </source>
</evidence>
<dbReference type="Gene3D" id="3.30.450.20">
    <property type="entry name" value="PAS domain"/>
    <property type="match status" value="1"/>
</dbReference>
<dbReference type="EMBL" id="OU015430">
    <property type="protein sequence ID" value="CAG4967278.1"/>
    <property type="molecule type" value="Genomic_DNA"/>
</dbReference>
<gene>
    <name evidence="11" type="primary">sasA_1</name>
    <name evidence="11" type="ORF">LYB30171_00013</name>
</gene>
<dbReference type="InterPro" id="IPR036890">
    <property type="entry name" value="HATPase_C_sf"/>
</dbReference>
<dbReference type="NCBIfam" id="TIGR00229">
    <property type="entry name" value="sensory_box"/>
    <property type="match status" value="1"/>
</dbReference>
<feature type="domain" description="PAC" evidence="10">
    <location>
        <begin position="87"/>
        <end position="139"/>
    </location>
</feature>
<feature type="domain" description="Histidine kinase" evidence="8">
    <location>
        <begin position="161"/>
        <end position="375"/>
    </location>
</feature>
<dbReference type="Gene3D" id="3.30.565.10">
    <property type="entry name" value="Histidine kinase-like ATPase, C-terminal domain"/>
    <property type="match status" value="1"/>
</dbReference>
<dbReference type="InterPro" id="IPR003661">
    <property type="entry name" value="HisK_dim/P_dom"/>
</dbReference>
<dbReference type="Pfam" id="PF02518">
    <property type="entry name" value="HATPase_c"/>
    <property type="match status" value="1"/>
</dbReference>
<dbReference type="EC" id="2.7.13.3" evidence="2"/>
<dbReference type="SMART" id="SM00091">
    <property type="entry name" value="PAS"/>
    <property type="match status" value="1"/>
</dbReference>
<sequence>MPQSATSPTTATGDDCFRVAMAASGIGMAIVDLDGRWREVNPAIGRMLGCNAETLVGKPVTESIHPEDRGLTLDGIAGLIDGRQRVIDNRKRYLRADGKPIWVHTNAALMRDADGAPQYLVVQLRDVTAEHAARAVLQEAARERAAALDASTRQLQLFADAVAHDLRAPLRSIESFSRRLAARAGDSLDETSRDHLDRILNAASHMTSLLAALAELSHVTGVELRPRPVDLGLLAEWVLAELQEAEPDRAVELHVQPGLQAHGDERLLKLLLGQLLDNAWKFSREREKVWIEVAGEPLDGGLRLVVRDAGSGFDMRYAHKLFQPFQRLHGPDEGGGHGLGLAIAERIAERHGGRITAQSEPGAGATFNLELPAAPPEAPAVEEPE</sequence>
<evidence type="ECO:0000256" key="5">
    <source>
        <dbReference type="ARBA" id="ARBA00022777"/>
    </source>
</evidence>
<evidence type="ECO:0000259" key="9">
    <source>
        <dbReference type="PROSITE" id="PS50112"/>
    </source>
</evidence>
<dbReference type="InterPro" id="IPR000700">
    <property type="entry name" value="PAS-assoc_C"/>
</dbReference>
<name>A0ABN7QSD3_9GAMM</name>
<dbReference type="CDD" id="cd00082">
    <property type="entry name" value="HisKA"/>
    <property type="match status" value="1"/>
</dbReference>
<evidence type="ECO:0000313" key="12">
    <source>
        <dbReference type="Proteomes" id="UP000680116"/>
    </source>
</evidence>
<dbReference type="InterPro" id="IPR005467">
    <property type="entry name" value="His_kinase_dom"/>
</dbReference>